<feature type="compositionally biased region" description="Low complexity" evidence="1">
    <location>
        <begin position="62"/>
        <end position="93"/>
    </location>
</feature>
<reference evidence="3" key="2">
    <citation type="submission" date="2020-09" db="EMBL/GenBank/DDBJ databases">
        <authorList>
            <person name="Sun Q."/>
            <person name="Zhou Y."/>
        </authorList>
    </citation>
    <scope>NUCLEOTIDE SEQUENCE</scope>
    <source>
        <strain evidence="3">CGMCC 1.12754</strain>
    </source>
</reference>
<feature type="chain" id="PRO_5036976013" evidence="2">
    <location>
        <begin position="21"/>
        <end position="103"/>
    </location>
</feature>
<evidence type="ECO:0000256" key="1">
    <source>
        <dbReference type="SAM" id="MobiDB-lite"/>
    </source>
</evidence>
<dbReference type="Proteomes" id="UP000622860">
    <property type="component" value="Unassembled WGS sequence"/>
</dbReference>
<name>A0A917HQD1_9BACI</name>
<organism evidence="3 4">
    <name type="scientific">Virgibacillus oceani</name>
    <dbReference type="NCBI Taxonomy" id="1479511"/>
    <lineage>
        <taxon>Bacteria</taxon>
        <taxon>Bacillati</taxon>
        <taxon>Bacillota</taxon>
        <taxon>Bacilli</taxon>
        <taxon>Bacillales</taxon>
        <taxon>Bacillaceae</taxon>
        <taxon>Virgibacillus</taxon>
    </lineage>
</organism>
<reference evidence="3" key="1">
    <citation type="journal article" date="2014" name="Int. J. Syst. Evol. Microbiol.">
        <title>Complete genome sequence of Corynebacterium casei LMG S-19264T (=DSM 44701T), isolated from a smear-ripened cheese.</title>
        <authorList>
            <consortium name="US DOE Joint Genome Institute (JGI-PGF)"/>
            <person name="Walter F."/>
            <person name="Albersmeier A."/>
            <person name="Kalinowski J."/>
            <person name="Ruckert C."/>
        </authorList>
    </citation>
    <scope>NUCLEOTIDE SEQUENCE</scope>
    <source>
        <strain evidence="3">CGMCC 1.12754</strain>
    </source>
</reference>
<protein>
    <submittedName>
        <fullName evidence="3">Uncharacterized protein</fullName>
    </submittedName>
</protein>
<dbReference type="EMBL" id="BMFR01000022">
    <property type="protein sequence ID" value="GGG86023.1"/>
    <property type="molecule type" value="Genomic_DNA"/>
</dbReference>
<dbReference type="RefSeq" id="WP_188456642.1">
    <property type="nucleotide sequence ID" value="NZ_BMFR01000022.1"/>
</dbReference>
<evidence type="ECO:0000256" key="2">
    <source>
        <dbReference type="SAM" id="SignalP"/>
    </source>
</evidence>
<feature type="compositionally biased region" description="Acidic residues" evidence="1">
    <location>
        <begin position="29"/>
        <end position="61"/>
    </location>
</feature>
<dbReference type="PROSITE" id="PS51257">
    <property type="entry name" value="PROKAR_LIPOPROTEIN"/>
    <property type="match status" value="1"/>
</dbReference>
<feature type="compositionally biased region" description="Basic and acidic residues" evidence="1">
    <location>
        <begin position="94"/>
        <end position="103"/>
    </location>
</feature>
<gene>
    <name evidence="3" type="ORF">GCM10011398_34730</name>
</gene>
<evidence type="ECO:0000313" key="3">
    <source>
        <dbReference type="EMBL" id="GGG86023.1"/>
    </source>
</evidence>
<accession>A0A917HQD1</accession>
<comment type="caution">
    <text evidence="3">The sequence shown here is derived from an EMBL/GenBank/DDBJ whole genome shotgun (WGS) entry which is preliminary data.</text>
</comment>
<feature type="region of interest" description="Disordered" evidence="1">
    <location>
        <begin position="22"/>
        <end position="103"/>
    </location>
</feature>
<keyword evidence="4" id="KW-1185">Reference proteome</keyword>
<dbReference type="AlphaFoldDB" id="A0A917HQD1"/>
<sequence>MKRKLLIKFGAPILALSLVAACGNNDNGDPVEDDEAPLNQEDNGDQDLNDDQGGDLQDDNGDLNGDQNGDMNGDMNGDNGNGNGNNNDNNNNDDLLKDDNKNQ</sequence>
<feature type="signal peptide" evidence="2">
    <location>
        <begin position="1"/>
        <end position="20"/>
    </location>
</feature>
<keyword evidence="2" id="KW-0732">Signal</keyword>
<evidence type="ECO:0000313" key="4">
    <source>
        <dbReference type="Proteomes" id="UP000622860"/>
    </source>
</evidence>
<proteinExistence type="predicted"/>